<comment type="catalytic activity">
    <reaction evidence="4">
        <text>N-terminal L-lysyl-[protein] + L-leucyl-tRNA(Leu) = N-terminal L-leucyl-L-lysyl-[protein] + tRNA(Leu) + H(+)</text>
        <dbReference type="Rhea" id="RHEA:12340"/>
        <dbReference type="Rhea" id="RHEA-COMP:9613"/>
        <dbReference type="Rhea" id="RHEA-COMP:9622"/>
        <dbReference type="Rhea" id="RHEA-COMP:12670"/>
        <dbReference type="Rhea" id="RHEA-COMP:12671"/>
        <dbReference type="ChEBI" id="CHEBI:15378"/>
        <dbReference type="ChEBI" id="CHEBI:65249"/>
        <dbReference type="ChEBI" id="CHEBI:78442"/>
        <dbReference type="ChEBI" id="CHEBI:78494"/>
        <dbReference type="ChEBI" id="CHEBI:133043"/>
        <dbReference type="EC" id="2.3.2.6"/>
    </reaction>
</comment>
<reference evidence="6" key="1">
    <citation type="journal article" date="2019" name="Int. J. Syst. Evol. Microbiol.">
        <title>The Global Catalogue of Microorganisms (GCM) 10K type strain sequencing project: providing services to taxonomists for standard genome sequencing and annotation.</title>
        <authorList>
            <consortium name="The Broad Institute Genomics Platform"/>
            <consortium name="The Broad Institute Genome Sequencing Center for Infectious Disease"/>
            <person name="Wu L."/>
            <person name="Ma J."/>
        </authorList>
    </citation>
    <scope>NUCLEOTIDE SEQUENCE [LARGE SCALE GENOMIC DNA]</scope>
    <source>
        <strain evidence="6">CGMCC 1.15304</strain>
    </source>
</reference>
<dbReference type="PANTHER" id="PTHR30098">
    <property type="entry name" value="LEUCYL/PHENYLALANYL-TRNA--PROTEIN TRANSFERASE"/>
    <property type="match status" value="1"/>
</dbReference>
<dbReference type="InterPro" id="IPR004616">
    <property type="entry name" value="Leu/Phe-tRNA_Trfase"/>
</dbReference>
<dbReference type="NCBIfam" id="TIGR00667">
    <property type="entry name" value="aat"/>
    <property type="match status" value="1"/>
</dbReference>
<comment type="catalytic activity">
    <reaction evidence="4">
        <text>N-terminal L-arginyl-[protein] + L-leucyl-tRNA(Leu) = N-terminal L-leucyl-L-arginyl-[protein] + tRNA(Leu) + H(+)</text>
        <dbReference type="Rhea" id="RHEA:50416"/>
        <dbReference type="Rhea" id="RHEA-COMP:9613"/>
        <dbReference type="Rhea" id="RHEA-COMP:9622"/>
        <dbReference type="Rhea" id="RHEA-COMP:12672"/>
        <dbReference type="Rhea" id="RHEA-COMP:12673"/>
        <dbReference type="ChEBI" id="CHEBI:15378"/>
        <dbReference type="ChEBI" id="CHEBI:64719"/>
        <dbReference type="ChEBI" id="CHEBI:78442"/>
        <dbReference type="ChEBI" id="CHEBI:78494"/>
        <dbReference type="ChEBI" id="CHEBI:133044"/>
        <dbReference type="EC" id="2.3.2.6"/>
    </reaction>
</comment>
<dbReference type="PANTHER" id="PTHR30098:SF2">
    <property type="entry name" value="LEUCYL_PHENYLALANYL-TRNA--PROTEIN TRANSFERASE"/>
    <property type="match status" value="1"/>
</dbReference>
<dbReference type="GO" id="GO:0008914">
    <property type="term" value="F:leucyl-tRNA--protein transferase activity"/>
    <property type="evidence" value="ECO:0007669"/>
    <property type="project" value="UniProtKB-EC"/>
</dbReference>
<evidence type="ECO:0000256" key="4">
    <source>
        <dbReference type="HAMAP-Rule" id="MF_00688"/>
    </source>
</evidence>
<proteinExistence type="inferred from homology"/>
<evidence type="ECO:0000313" key="6">
    <source>
        <dbReference type="Proteomes" id="UP001595776"/>
    </source>
</evidence>
<dbReference type="RefSeq" id="WP_068145736.1">
    <property type="nucleotide sequence ID" value="NZ_JBHSCR010000007.1"/>
</dbReference>
<organism evidence="5 6">
    <name type="scientific">Kordiimonas lipolytica</name>
    <dbReference type="NCBI Taxonomy" id="1662421"/>
    <lineage>
        <taxon>Bacteria</taxon>
        <taxon>Pseudomonadati</taxon>
        <taxon>Pseudomonadota</taxon>
        <taxon>Alphaproteobacteria</taxon>
        <taxon>Kordiimonadales</taxon>
        <taxon>Kordiimonadaceae</taxon>
        <taxon>Kordiimonas</taxon>
    </lineage>
</organism>
<comment type="catalytic activity">
    <reaction evidence="4">
        <text>L-phenylalanyl-tRNA(Phe) + an N-terminal L-alpha-aminoacyl-[protein] = an N-terminal L-phenylalanyl-L-alpha-aminoacyl-[protein] + tRNA(Phe)</text>
        <dbReference type="Rhea" id="RHEA:43632"/>
        <dbReference type="Rhea" id="RHEA-COMP:9668"/>
        <dbReference type="Rhea" id="RHEA-COMP:9699"/>
        <dbReference type="Rhea" id="RHEA-COMP:10636"/>
        <dbReference type="Rhea" id="RHEA-COMP:10637"/>
        <dbReference type="ChEBI" id="CHEBI:78442"/>
        <dbReference type="ChEBI" id="CHEBI:78531"/>
        <dbReference type="ChEBI" id="CHEBI:78597"/>
        <dbReference type="ChEBI" id="CHEBI:83561"/>
        <dbReference type="EC" id="2.3.2.6"/>
    </reaction>
</comment>
<evidence type="ECO:0000313" key="5">
    <source>
        <dbReference type="EMBL" id="MFC4348300.1"/>
    </source>
</evidence>
<keyword evidence="1 4" id="KW-0963">Cytoplasm</keyword>
<sequence>MPHDSITPNLLLQAYAAGVFPMAESREDEELFWVDPEERGIIPLDSFHIPKSLAKIVRQDRFTVTVDQAFQKVVQACARPARGRNTTWISERIEYLYTDLHERGFAHSVECWLKDELVGGLYGVSLGGAFFGESMFHTETDASKVALVHLVARLKAGRFILLDTQFVTDHLKQFGACEMPRDEYQAMLKAALMIHSANFYGLGASTDGSTVLQLITQTS</sequence>
<gene>
    <name evidence="4 5" type="primary">aat</name>
    <name evidence="5" type="ORF">ACFO5Q_10625</name>
</gene>
<accession>A0ABV8UBN3</accession>
<evidence type="ECO:0000256" key="1">
    <source>
        <dbReference type="ARBA" id="ARBA00022490"/>
    </source>
</evidence>
<keyword evidence="3 4" id="KW-0012">Acyltransferase</keyword>
<comment type="similarity">
    <text evidence="4">Belongs to the L/F-transferase family.</text>
</comment>
<comment type="function">
    <text evidence="4">Functions in the N-end rule pathway of protein degradation where it conjugates Leu, Phe and, less efficiently, Met from aminoacyl-tRNAs to the N-termini of proteins containing an N-terminal arginine or lysine.</text>
</comment>
<comment type="caution">
    <text evidence="5">The sequence shown here is derived from an EMBL/GenBank/DDBJ whole genome shotgun (WGS) entry which is preliminary data.</text>
</comment>
<keyword evidence="2 4" id="KW-0808">Transferase</keyword>
<dbReference type="InterPro" id="IPR042203">
    <property type="entry name" value="Leu/Phe-tRNA_Trfase_C"/>
</dbReference>
<dbReference type="Gene3D" id="3.40.630.70">
    <property type="entry name" value="Leucyl/phenylalanyl-tRNA-protein transferase, C-terminal domain"/>
    <property type="match status" value="1"/>
</dbReference>
<protein>
    <recommendedName>
        <fullName evidence="4">Leucyl/phenylalanyl-tRNA--protein transferase</fullName>
        <ecNumber evidence="4">2.3.2.6</ecNumber>
    </recommendedName>
    <alternativeName>
        <fullName evidence="4">L/F-transferase</fullName>
    </alternativeName>
    <alternativeName>
        <fullName evidence="4">Leucyltransferase</fullName>
    </alternativeName>
    <alternativeName>
        <fullName evidence="4">Phenyalanyltransferase</fullName>
    </alternativeName>
</protein>
<dbReference type="EMBL" id="JBHSCR010000007">
    <property type="protein sequence ID" value="MFC4348300.1"/>
    <property type="molecule type" value="Genomic_DNA"/>
</dbReference>
<dbReference type="Pfam" id="PF03588">
    <property type="entry name" value="Leu_Phe_trans"/>
    <property type="match status" value="1"/>
</dbReference>
<dbReference type="InterPro" id="IPR016181">
    <property type="entry name" value="Acyl_CoA_acyltransferase"/>
</dbReference>
<evidence type="ECO:0000256" key="3">
    <source>
        <dbReference type="ARBA" id="ARBA00023315"/>
    </source>
</evidence>
<dbReference type="Proteomes" id="UP001595776">
    <property type="component" value="Unassembled WGS sequence"/>
</dbReference>
<dbReference type="SUPFAM" id="SSF55729">
    <property type="entry name" value="Acyl-CoA N-acyltransferases (Nat)"/>
    <property type="match status" value="1"/>
</dbReference>
<dbReference type="HAMAP" id="MF_00688">
    <property type="entry name" value="Leu_Phe_trans"/>
    <property type="match status" value="1"/>
</dbReference>
<evidence type="ECO:0000256" key="2">
    <source>
        <dbReference type="ARBA" id="ARBA00022679"/>
    </source>
</evidence>
<dbReference type="EC" id="2.3.2.6" evidence="4"/>
<comment type="subcellular location">
    <subcellularLocation>
        <location evidence="4">Cytoplasm</location>
    </subcellularLocation>
</comment>
<name>A0ABV8UBN3_9PROT</name>
<keyword evidence="6" id="KW-1185">Reference proteome</keyword>